<dbReference type="SMART" id="SM00564">
    <property type="entry name" value="PQQ"/>
    <property type="match status" value="7"/>
</dbReference>
<feature type="domain" description="Pyrrolo-quinoline quinone repeat" evidence="2">
    <location>
        <begin position="139"/>
        <end position="287"/>
    </location>
</feature>
<dbReference type="InterPro" id="IPR015943">
    <property type="entry name" value="WD40/YVTN_repeat-like_dom_sf"/>
</dbReference>
<dbReference type="InterPro" id="IPR011047">
    <property type="entry name" value="Quinoprotein_ADH-like_sf"/>
</dbReference>
<dbReference type="Pfam" id="PF13360">
    <property type="entry name" value="PQQ_2"/>
    <property type="match status" value="1"/>
</dbReference>
<dbReference type="Gene3D" id="2.130.10.10">
    <property type="entry name" value="YVTN repeat-like/Quinoprotein amine dehydrogenase"/>
    <property type="match status" value="2"/>
</dbReference>
<dbReference type="OrthoDB" id="256225at2"/>
<feature type="chain" id="PRO_5021858058" evidence="1">
    <location>
        <begin position="36"/>
        <end position="405"/>
    </location>
</feature>
<dbReference type="EMBL" id="CP036279">
    <property type="protein sequence ID" value="QDU61374.1"/>
    <property type="molecule type" value="Genomic_DNA"/>
</dbReference>
<dbReference type="AlphaFoldDB" id="A0A518B359"/>
<keyword evidence="4" id="KW-1185">Reference proteome</keyword>
<dbReference type="PROSITE" id="PS51257">
    <property type="entry name" value="PROKAR_LIPOPROTEIN"/>
    <property type="match status" value="1"/>
</dbReference>
<keyword evidence="1" id="KW-0732">Signal</keyword>
<organism evidence="3 4">
    <name type="scientific">Kolteria novifilia</name>
    <dbReference type="NCBI Taxonomy" id="2527975"/>
    <lineage>
        <taxon>Bacteria</taxon>
        <taxon>Pseudomonadati</taxon>
        <taxon>Planctomycetota</taxon>
        <taxon>Planctomycetia</taxon>
        <taxon>Kolteriales</taxon>
        <taxon>Kolteriaceae</taxon>
        <taxon>Kolteria</taxon>
    </lineage>
</organism>
<dbReference type="RefSeq" id="WP_145257973.1">
    <property type="nucleotide sequence ID" value="NZ_CP036279.1"/>
</dbReference>
<gene>
    <name evidence="3" type="primary">bamB_1</name>
    <name evidence="3" type="ORF">Pan216_22300</name>
</gene>
<name>A0A518B359_9BACT</name>
<dbReference type="PANTHER" id="PTHR34512:SF30">
    <property type="entry name" value="OUTER MEMBRANE PROTEIN ASSEMBLY FACTOR BAMB"/>
    <property type="match status" value="1"/>
</dbReference>
<evidence type="ECO:0000259" key="2">
    <source>
        <dbReference type="Pfam" id="PF13360"/>
    </source>
</evidence>
<protein>
    <submittedName>
        <fullName evidence="3">Outer membrane protein assembly factor BamB</fullName>
    </submittedName>
</protein>
<dbReference type="KEGG" id="knv:Pan216_22300"/>
<dbReference type="Proteomes" id="UP000317093">
    <property type="component" value="Chromosome"/>
</dbReference>
<evidence type="ECO:0000313" key="3">
    <source>
        <dbReference type="EMBL" id="QDU61374.1"/>
    </source>
</evidence>
<dbReference type="PANTHER" id="PTHR34512">
    <property type="entry name" value="CELL SURFACE PROTEIN"/>
    <property type="match status" value="1"/>
</dbReference>
<proteinExistence type="predicted"/>
<feature type="signal peptide" evidence="1">
    <location>
        <begin position="1"/>
        <end position="35"/>
    </location>
</feature>
<dbReference type="Gene3D" id="2.40.10.480">
    <property type="match status" value="1"/>
</dbReference>
<evidence type="ECO:0000256" key="1">
    <source>
        <dbReference type="SAM" id="SignalP"/>
    </source>
</evidence>
<evidence type="ECO:0000313" key="4">
    <source>
        <dbReference type="Proteomes" id="UP000317093"/>
    </source>
</evidence>
<reference evidence="3 4" key="1">
    <citation type="submission" date="2019-02" db="EMBL/GenBank/DDBJ databases">
        <title>Deep-cultivation of Planctomycetes and their phenomic and genomic characterization uncovers novel biology.</title>
        <authorList>
            <person name="Wiegand S."/>
            <person name="Jogler M."/>
            <person name="Boedeker C."/>
            <person name="Pinto D."/>
            <person name="Vollmers J."/>
            <person name="Rivas-Marin E."/>
            <person name="Kohn T."/>
            <person name="Peeters S.H."/>
            <person name="Heuer A."/>
            <person name="Rast P."/>
            <person name="Oberbeckmann S."/>
            <person name="Bunk B."/>
            <person name="Jeske O."/>
            <person name="Meyerdierks A."/>
            <person name="Storesund J.E."/>
            <person name="Kallscheuer N."/>
            <person name="Luecker S."/>
            <person name="Lage O.M."/>
            <person name="Pohl T."/>
            <person name="Merkel B.J."/>
            <person name="Hornburger P."/>
            <person name="Mueller R.-W."/>
            <person name="Bruemmer F."/>
            <person name="Labrenz M."/>
            <person name="Spormann A.M."/>
            <person name="Op den Camp H."/>
            <person name="Overmann J."/>
            <person name="Amann R."/>
            <person name="Jetten M.S.M."/>
            <person name="Mascher T."/>
            <person name="Medema M.H."/>
            <person name="Devos D.P."/>
            <person name="Kaster A.-K."/>
            <person name="Ovreas L."/>
            <person name="Rohde M."/>
            <person name="Galperin M.Y."/>
            <person name="Jogler C."/>
        </authorList>
    </citation>
    <scope>NUCLEOTIDE SEQUENCE [LARGE SCALE GENOMIC DNA]</scope>
    <source>
        <strain evidence="3 4">Pan216</strain>
    </source>
</reference>
<dbReference type="InterPro" id="IPR002372">
    <property type="entry name" value="PQQ_rpt_dom"/>
</dbReference>
<dbReference type="InterPro" id="IPR018391">
    <property type="entry name" value="PQQ_b-propeller_rpt"/>
</dbReference>
<dbReference type="SUPFAM" id="SSF50998">
    <property type="entry name" value="Quinoprotein alcohol dehydrogenase-like"/>
    <property type="match status" value="1"/>
</dbReference>
<accession>A0A518B359</accession>
<sequence precursor="true">MKSVTFLRDRLLHRPTWALALSLFLMACQACSVYAASESPVTSLSGTEVDQAPADAWSMFRGDVKMTGNSAAELPDNLELLWKVDLDDAIGATAAVSGKSVYVGSLSGRFHALSLKSGKVRWTFENKAMDEIKSSPCLTDDLVIYGDSFGVIRALDRRTGTLRWKYETESQAEILSSPTLIDGKVIVGSYDQFLYAFDATTGDLLWSFETDGPIHCSPSLAGGTVAVAGCDGMLRMVSVADGKETGVLEVGGNIASTPAVVGNQLYFGTMSNEVLAVDWQTMAILWRFEHPKRQFPFFSSPAVTKDRVFIAGRDKMLHSIDRKTGEGLWSYRTKARIDSSPVVVGKRVFVGGNDGILRAIDIESGEEAWNYVVADSVEASPAIAQGRLLIGDFKGNLYCFGAKRK</sequence>